<evidence type="ECO:0000256" key="3">
    <source>
        <dbReference type="ARBA" id="ARBA00023237"/>
    </source>
</evidence>
<reference evidence="5 6" key="1">
    <citation type="submission" date="2018-06" db="EMBL/GenBank/DDBJ databases">
        <authorList>
            <consortium name="Pathogen Informatics"/>
            <person name="Doyle S."/>
        </authorList>
    </citation>
    <scope>NUCLEOTIDE SEQUENCE [LARGE SCALE GENOMIC DNA]</scope>
    <source>
        <strain evidence="5 6">NCTC11343</strain>
    </source>
</reference>
<dbReference type="GeneID" id="97179439"/>
<name>A0A2X2LSJ0_SPHMU</name>
<gene>
    <name evidence="5" type="ORF">NCTC11343_04498</name>
</gene>
<dbReference type="SUPFAM" id="SSF49464">
    <property type="entry name" value="Carboxypeptidase regulatory domain-like"/>
    <property type="match status" value="1"/>
</dbReference>
<accession>A0A2X2LSJ0</accession>
<dbReference type="Gene3D" id="2.170.130.10">
    <property type="entry name" value="TonB-dependent receptor, plug domain"/>
    <property type="match status" value="1"/>
</dbReference>
<organism evidence="5 6">
    <name type="scientific">Sphingobacterium multivorum</name>
    <dbReference type="NCBI Taxonomy" id="28454"/>
    <lineage>
        <taxon>Bacteria</taxon>
        <taxon>Pseudomonadati</taxon>
        <taxon>Bacteroidota</taxon>
        <taxon>Sphingobacteriia</taxon>
        <taxon>Sphingobacteriales</taxon>
        <taxon>Sphingobacteriaceae</taxon>
        <taxon>Sphingobacterium</taxon>
    </lineage>
</organism>
<dbReference type="Gene3D" id="2.40.170.20">
    <property type="entry name" value="TonB-dependent receptor, beta-barrel domain"/>
    <property type="match status" value="1"/>
</dbReference>
<keyword evidence="2" id="KW-0472">Membrane</keyword>
<dbReference type="InterPro" id="IPR008969">
    <property type="entry name" value="CarboxyPept-like_regulatory"/>
</dbReference>
<keyword evidence="3" id="KW-0998">Cell outer membrane</keyword>
<comment type="subcellular location">
    <subcellularLocation>
        <location evidence="1">Cell outer membrane</location>
    </subcellularLocation>
</comment>
<evidence type="ECO:0000256" key="2">
    <source>
        <dbReference type="ARBA" id="ARBA00023136"/>
    </source>
</evidence>
<evidence type="ECO:0000256" key="1">
    <source>
        <dbReference type="ARBA" id="ARBA00004442"/>
    </source>
</evidence>
<protein>
    <recommendedName>
        <fullName evidence="4">Outer membrane protein beta-barrel domain-containing protein</fullName>
    </recommendedName>
</protein>
<dbReference type="InterPro" id="IPR041700">
    <property type="entry name" value="OMP_b-brl_3"/>
</dbReference>
<dbReference type="InterPro" id="IPR036942">
    <property type="entry name" value="Beta-barrel_TonB_sf"/>
</dbReference>
<dbReference type="InterPro" id="IPR037066">
    <property type="entry name" value="Plug_dom_sf"/>
</dbReference>
<evidence type="ECO:0000259" key="4">
    <source>
        <dbReference type="Pfam" id="PF14905"/>
    </source>
</evidence>
<dbReference type="RefSeq" id="WP_112375895.1">
    <property type="nucleotide sequence ID" value="NZ_CP069793.1"/>
</dbReference>
<dbReference type="SUPFAM" id="SSF56935">
    <property type="entry name" value="Porins"/>
    <property type="match status" value="1"/>
</dbReference>
<sequence>MKELKKIALVLPYLLFFAISHASSNTTIISFIDSTFTVTGKVVDSITNEPVHLVSISLLDHQSGSNPVRTVVTNESGDFQLTHSQRSFYLKINHMGFQFQIKRIVIPNGSNIDMGTIKLHKIDNKLEEVAVSSRKPPLELITGGYRFNAENNILGNSTNIAELLKQVPGLTVDEMEGKLQLLGKGATVLINGRKVNLGGQDLLNYLKSLPSNEVSSVNVLTSPGAAYDSAGDGGVLDIRLKKNSNLGFFGSASTSVSTLWGTDQSLNLNLKKSKFEISVGYNFSYSENLHKRNDLIKNYYLPDSSYLYRQEQASQRSQRTHSMKTNTLYNIDSTSTLSFNYWYASFYGKFPNERDATIYNREDQFQRQLKQQDFMFLDNNFHIADFIYDKDFKTKSKLSIGMNYSKYSNENNTSFWRKAYDFSNTEINSSENDSRNFITSRPYEIWTFNTDYKTNIGKGIDLKFGAKYARANTESFFKNLATDGIIDAGELNSENKVQYNENILAAYSSLNGKLKHFSFDLGLRLESFDYKLRAVLTDEQIKNNYLNLFPNFNIRYDFKDLKNSIALSGNRRIERPGYSMLNPFAVNNNPIYFTNGNTHLKPYFANRLDLQYSHKWNSNHSLIFSLYGNSSKNMFTYISRYNEEVGSPEFNYYNDYNLNQIGGYVMSQNKFGSSVNVSTYLSAQRPTFRSNNTEDILLPGIVNFSGSINTFIYILPKTTVQILGFYASKRNSFQMQYGATGYITTGLQQKVLQDKLNISLTIEDIFNLQKGPISSLGNVISIETVNKLKSRYAKLSFSYNFGKTFSAKQTKKLEKDSRID</sequence>
<dbReference type="EMBL" id="UAUU01000011">
    <property type="protein sequence ID" value="SPZ92450.1"/>
    <property type="molecule type" value="Genomic_DNA"/>
</dbReference>
<evidence type="ECO:0000313" key="5">
    <source>
        <dbReference type="EMBL" id="SPZ92450.1"/>
    </source>
</evidence>
<proteinExistence type="predicted"/>
<dbReference type="GO" id="GO:0009279">
    <property type="term" value="C:cell outer membrane"/>
    <property type="evidence" value="ECO:0007669"/>
    <property type="project" value="UniProtKB-SubCell"/>
</dbReference>
<dbReference type="Pfam" id="PF14905">
    <property type="entry name" value="OMP_b-brl_3"/>
    <property type="match status" value="1"/>
</dbReference>
<dbReference type="AlphaFoldDB" id="A0A2X2LSJ0"/>
<dbReference type="Proteomes" id="UP000251241">
    <property type="component" value="Unassembled WGS sequence"/>
</dbReference>
<evidence type="ECO:0000313" key="6">
    <source>
        <dbReference type="Proteomes" id="UP000251241"/>
    </source>
</evidence>
<feature type="domain" description="Outer membrane protein beta-barrel" evidence="4">
    <location>
        <begin position="391"/>
        <end position="799"/>
    </location>
</feature>
<dbReference type="Gene3D" id="2.60.40.1120">
    <property type="entry name" value="Carboxypeptidase-like, regulatory domain"/>
    <property type="match status" value="1"/>
</dbReference>
<dbReference type="Pfam" id="PF13715">
    <property type="entry name" value="CarbopepD_reg_2"/>
    <property type="match status" value="1"/>
</dbReference>